<protein>
    <submittedName>
        <fullName evidence="9">GRAM domain-containing protein YSP2</fullName>
    </submittedName>
</protein>
<dbReference type="GO" id="GO:0032541">
    <property type="term" value="C:cortical endoplasmic reticulum"/>
    <property type="evidence" value="ECO:0007669"/>
    <property type="project" value="TreeGrafter"/>
</dbReference>
<dbReference type="AlphaFoldDB" id="A0A5N5QQL4"/>
<proteinExistence type="inferred from homology"/>
<keyword evidence="6" id="KW-0175">Coiled coil</keyword>
<dbReference type="Pfam" id="PF02893">
    <property type="entry name" value="GRAM"/>
    <property type="match status" value="1"/>
</dbReference>
<dbReference type="GO" id="GO:0005886">
    <property type="term" value="C:plasma membrane"/>
    <property type="evidence" value="ECO:0007669"/>
    <property type="project" value="TreeGrafter"/>
</dbReference>
<dbReference type="InterPro" id="IPR004182">
    <property type="entry name" value="GRAM"/>
</dbReference>
<feature type="region of interest" description="Disordered" evidence="7">
    <location>
        <begin position="198"/>
        <end position="235"/>
    </location>
</feature>
<feature type="compositionally biased region" description="Basic and acidic residues" evidence="7">
    <location>
        <begin position="206"/>
        <end position="216"/>
    </location>
</feature>
<feature type="compositionally biased region" description="Polar residues" evidence="7">
    <location>
        <begin position="39"/>
        <end position="58"/>
    </location>
</feature>
<feature type="region of interest" description="Disordered" evidence="7">
    <location>
        <begin position="26"/>
        <end position="77"/>
    </location>
</feature>
<evidence type="ECO:0000313" key="10">
    <source>
        <dbReference type="Proteomes" id="UP000383932"/>
    </source>
</evidence>
<evidence type="ECO:0000256" key="1">
    <source>
        <dbReference type="ARBA" id="ARBA00004167"/>
    </source>
</evidence>
<keyword evidence="4" id="KW-1133">Transmembrane helix</keyword>
<dbReference type="GO" id="GO:0005789">
    <property type="term" value="C:endoplasmic reticulum membrane"/>
    <property type="evidence" value="ECO:0007669"/>
    <property type="project" value="TreeGrafter"/>
</dbReference>
<dbReference type="PANTHER" id="PTHR23319:SF4">
    <property type="entry name" value="GRAM DOMAIN CONTAINING 1B, ISOFORM E"/>
    <property type="match status" value="1"/>
</dbReference>
<keyword evidence="3" id="KW-0812">Transmembrane</keyword>
<dbReference type="PANTHER" id="PTHR23319">
    <property type="entry name" value="GRAM DOMAIN CONTAINING 1B, ISOFORM E"/>
    <property type="match status" value="1"/>
</dbReference>
<name>A0A5N5QQL4_9AGAM</name>
<dbReference type="InterPro" id="IPR031968">
    <property type="entry name" value="VASt"/>
</dbReference>
<sequence length="561" mass="62219">MSTEVISATKSVGTRSSIADPLLSKSSVILPDTRPRQDSVISNDSTKSSSRPGSQAGRSSIDGYESEGGPQAPPIPGFVVASSKRNADFHELFPNVPEMDYLVQDYGCAWHRDILVQGRLYISENHLCFYANIFGWVTTLTIPFLDVVTIEKRMTAYVIPNAIFVKTYGSEYTFASFLTRDTVYDLMRSLWHPYQPSPGQVEAGDDDHANEEKDAADADGTDQGGAQAKRKPTECACGKEGQHYSTVVANYTITGTPEKIHELMFNSAFMNDFFTNNQKLLDLKIGEWLPKEPDSKLQSRDVSFIKPLNATIGPKQTKCEIKDETIHMDFDNYVSMLTTTRTPDVPSGGLFSVKSRACLTWGGPATTKILVTSVVEWTGRSFIRSIIDKAAIDGQMQYHKDLEKAMRAHIAAHRVEFVPSDVAASESELGDTSDPTGVGQQIAQQDETVVQGLGRTKFDLQVIQRVAQDVFTWGKQMSGTHALGILVLVLMLSNIWSLLRPIPEPRTPGDAQSLKSRSRVEKSSKRGEAIDLRLEIRELRRSMEAIERRLEKIEASLDVLD</sequence>
<evidence type="ECO:0000256" key="7">
    <source>
        <dbReference type="SAM" id="MobiDB-lite"/>
    </source>
</evidence>
<feature type="coiled-coil region" evidence="6">
    <location>
        <begin position="529"/>
        <end position="556"/>
    </location>
</feature>
<dbReference type="Proteomes" id="UP000383932">
    <property type="component" value="Unassembled WGS sequence"/>
</dbReference>
<dbReference type="OrthoDB" id="2162691at2759"/>
<dbReference type="GO" id="GO:0120015">
    <property type="term" value="F:sterol transfer activity"/>
    <property type="evidence" value="ECO:0007669"/>
    <property type="project" value="TreeGrafter"/>
</dbReference>
<evidence type="ECO:0000259" key="8">
    <source>
        <dbReference type="PROSITE" id="PS51778"/>
    </source>
</evidence>
<feature type="domain" description="VASt" evidence="8">
    <location>
        <begin position="243"/>
        <end position="414"/>
    </location>
</feature>
<dbReference type="Pfam" id="PF16016">
    <property type="entry name" value="VASt"/>
    <property type="match status" value="1"/>
</dbReference>
<dbReference type="CDD" id="cd13220">
    <property type="entry name" value="PH-GRAM_GRAMDC"/>
    <property type="match status" value="1"/>
</dbReference>
<dbReference type="InterPro" id="IPR051482">
    <property type="entry name" value="Cholesterol_transport"/>
</dbReference>
<comment type="caution">
    <text evidence="9">The sequence shown here is derived from an EMBL/GenBank/DDBJ whole genome shotgun (WGS) entry which is preliminary data.</text>
</comment>
<evidence type="ECO:0000256" key="4">
    <source>
        <dbReference type="ARBA" id="ARBA00022989"/>
    </source>
</evidence>
<dbReference type="PROSITE" id="PS51778">
    <property type="entry name" value="VAST"/>
    <property type="match status" value="1"/>
</dbReference>
<dbReference type="InterPro" id="IPR011993">
    <property type="entry name" value="PH-like_dom_sf"/>
</dbReference>
<evidence type="ECO:0000256" key="6">
    <source>
        <dbReference type="SAM" id="Coils"/>
    </source>
</evidence>
<accession>A0A5N5QQL4</accession>
<evidence type="ECO:0000256" key="3">
    <source>
        <dbReference type="ARBA" id="ARBA00022692"/>
    </source>
</evidence>
<reference evidence="9 10" key="1">
    <citation type="journal article" date="2019" name="Fungal Biol. Biotechnol.">
        <title>Draft genome sequence of fastidious pathogen Ceratobasidium theobromae, which causes vascular-streak dieback in Theobroma cacao.</title>
        <authorList>
            <person name="Ali S.S."/>
            <person name="Asman A."/>
            <person name="Shao J."/>
            <person name="Firmansyah A.P."/>
            <person name="Susilo A.W."/>
            <person name="Rosmana A."/>
            <person name="McMahon P."/>
            <person name="Junaid M."/>
            <person name="Guest D."/>
            <person name="Kheng T.Y."/>
            <person name="Meinhardt L.W."/>
            <person name="Bailey B.A."/>
        </authorList>
    </citation>
    <scope>NUCLEOTIDE SEQUENCE [LARGE SCALE GENOMIC DNA]</scope>
    <source>
        <strain evidence="9 10">CT2</strain>
    </source>
</reference>
<keyword evidence="5" id="KW-0472">Membrane</keyword>
<gene>
    <name evidence="9" type="ORF">CTheo_2595</name>
</gene>
<dbReference type="EMBL" id="SSOP01000027">
    <property type="protein sequence ID" value="KAB5593994.1"/>
    <property type="molecule type" value="Genomic_DNA"/>
</dbReference>
<dbReference type="GO" id="GO:0032934">
    <property type="term" value="F:sterol binding"/>
    <property type="evidence" value="ECO:0007669"/>
    <property type="project" value="TreeGrafter"/>
</dbReference>
<dbReference type="GO" id="GO:0005739">
    <property type="term" value="C:mitochondrion"/>
    <property type="evidence" value="ECO:0007669"/>
    <property type="project" value="TreeGrafter"/>
</dbReference>
<comment type="similarity">
    <text evidence="2">Belongs to the YSP2 family.</text>
</comment>
<evidence type="ECO:0000256" key="2">
    <source>
        <dbReference type="ARBA" id="ARBA00006582"/>
    </source>
</evidence>
<organism evidence="9 10">
    <name type="scientific">Ceratobasidium theobromae</name>
    <dbReference type="NCBI Taxonomy" id="1582974"/>
    <lineage>
        <taxon>Eukaryota</taxon>
        <taxon>Fungi</taxon>
        <taxon>Dikarya</taxon>
        <taxon>Basidiomycota</taxon>
        <taxon>Agaricomycotina</taxon>
        <taxon>Agaricomycetes</taxon>
        <taxon>Cantharellales</taxon>
        <taxon>Ceratobasidiaceae</taxon>
        <taxon>Ceratobasidium</taxon>
    </lineage>
</organism>
<dbReference type="Gene3D" id="2.30.29.30">
    <property type="entry name" value="Pleckstrin-homology domain (PH domain)/Phosphotyrosine-binding domain (PTB)"/>
    <property type="match status" value="1"/>
</dbReference>
<evidence type="ECO:0000313" key="9">
    <source>
        <dbReference type="EMBL" id="KAB5593994.1"/>
    </source>
</evidence>
<keyword evidence="10" id="KW-1185">Reference proteome</keyword>
<dbReference type="SMART" id="SM00568">
    <property type="entry name" value="GRAM"/>
    <property type="match status" value="1"/>
</dbReference>
<comment type="subcellular location">
    <subcellularLocation>
        <location evidence="1">Membrane</location>
        <topology evidence="1">Single-pass membrane protein</topology>
    </subcellularLocation>
</comment>
<dbReference type="GO" id="GO:0032366">
    <property type="term" value="P:intracellular sterol transport"/>
    <property type="evidence" value="ECO:0007669"/>
    <property type="project" value="TreeGrafter"/>
</dbReference>
<evidence type="ECO:0000256" key="5">
    <source>
        <dbReference type="ARBA" id="ARBA00023136"/>
    </source>
</evidence>
<dbReference type="GO" id="GO:0140268">
    <property type="term" value="C:endoplasmic reticulum-plasma membrane contact site"/>
    <property type="evidence" value="ECO:0007669"/>
    <property type="project" value="TreeGrafter"/>
</dbReference>